<dbReference type="Pfam" id="PF13456">
    <property type="entry name" value="RVT_3"/>
    <property type="match status" value="1"/>
</dbReference>
<evidence type="ECO:0000313" key="3">
    <source>
        <dbReference type="Proteomes" id="UP001358586"/>
    </source>
</evidence>
<sequence length="122" mass="13946">MNYEGNKYFMQYLVDFIRGYCQEISSCHTNLQVCSVPIRNQLWRPPDSGLVKLNFDASFLKDSRVSFTAVLVRNNEGKFLGACTYPFREVVDATVAEARACKRAMIFTANIGGNELFWKKTL</sequence>
<name>A0ABR0PBW6_GOSAR</name>
<dbReference type="InterPro" id="IPR052929">
    <property type="entry name" value="RNase_H-like_EbsB-rel"/>
</dbReference>
<reference evidence="2 3" key="1">
    <citation type="submission" date="2023-03" db="EMBL/GenBank/DDBJ databases">
        <title>WGS of Gossypium arboreum.</title>
        <authorList>
            <person name="Yu D."/>
        </authorList>
    </citation>
    <scope>NUCLEOTIDE SEQUENCE [LARGE SCALE GENOMIC DNA]</scope>
    <source>
        <tissue evidence="2">Leaf</tissue>
    </source>
</reference>
<evidence type="ECO:0000259" key="1">
    <source>
        <dbReference type="Pfam" id="PF13456"/>
    </source>
</evidence>
<keyword evidence="3" id="KW-1185">Reference proteome</keyword>
<dbReference type="InterPro" id="IPR002156">
    <property type="entry name" value="RNaseH_domain"/>
</dbReference>
<organism evidence="2 3">
    <name type="scientific">Gossypium arboreum</name>
    <name type="common">Tree cotton</name>
    <name type="synonym">Gossypium nanking</name>
    <dbReference type="NCBI Taxonomy" id="29729"/>
    <lineage>
        <taxon>Eukaryota</taxon>
        <taxon>Viridiplantae</taxon>
        <taxon>Streptophyta</taxon>
        <taxon>Embryophyta</taxon>
        <taxon>Tracheophyta</taxon>
        <taxon>Spermatophyta</taxon>
        <taxon>Magnoliopsida</taxon>
        <taxon>eudicotyledons</taxon>
        <taxon>Gunneridae</taxon>
        <taxon>Pentapetalae</taxon>
        <taxon>rosids</taxon>
        <taxon>malvids</taxon>
        <taxon>Malvales</taxon>
        <taxon>Malvaceae</taxon>
        <taxon>Malvoideae</taxon>
        <taxon>Gossypium</taxon>
    </lineage>
</organism>
<gene>
    <name evidence="2" type="ORF">PVK06_023640</name>
</gene>
<dbReference type="PANTHER" id="PTHR47074">
    <property type="entry name" value="BNAC02G40300D PROTEIN"/>
    <property type="match status" value="1"/>
</dbReference>
<proteinExistence type="predicted"/>
<dbReference type="Proteomes" id="UP001358586">
    <property type="component" value="Chromosome 7"/>
</dbReference>
<comment type="caution">
    <text evidence="2">The sequence shown here is derived from an EMBL/GenBank/DDBJ whole genome shotgun (WGS) entry which is preliminary data.</text>
</comment>
<dbReference type="EMBL" id="JARKNE010000007">
    <property type="protein sequence ID" value="KAK5818696.1"/>
    <property type="molecule type" value="Genomic_DNA"/>
</dbReference>
<evidence type="ECO:0000313" key="2">
    <source>
        <dbReference type="EMBL" id="KAK5818696.1"/>
    </source>
</evidence>
<dbReference type="PANTHER" id="PTHR47074:SF61">
    <property type="entry name" value="RNASE H TYPE-1 DOMAIN-CONTAINING PROTEIN"/>
    <property type="match status" value="1"/>
</dbReference>
<feature type="domain" description="RNase H type-1" evidence="1">
    <location>
        <begin position="54"/>
        <end position="114"/>
    </location>
</feature>
<protein>
    <recommendedName>
        <fullName evidence="1">RNase H type-1 domain-containing protein</fullName>
    </recommendedName>
</protein>
<accession>A0ABR0PBW6</accession>